<proteinExistence type="predicted"/>
<dbReference type="Proteomes" id="UP001143910">
    <property type="component" value="Unassembled WGS sequence"/>
</dbReference>
<sequence length="73" mass="7966">MPPVRTTRRTVVSNENDENVAVGTRMSTRATKSVPGDDGKAIKGAVCLGVTRRWRGGQGKWSGQGCHCIDWYC</sequence>
<organism evidence="1 2">
    <name type="scientific">Zarea fungicola</name>
    <dbReference type="NCBI Taxonomy" id="93591"/>
    <lineage>
        <taxon>Eukaryota</taxon>
        <taxon>Fungi</taxon>
        <taxon>Dikarya</taxon>
        <taxon>Ascomycota</taxon>
        <taxon>Pezizomycotina</taxon>
        <taxon>Sordariomycetes</taxon>
        <taxon>Hypocreomycetidae</taxon>
        <taxon>Hypocreales</taxon>
        <taxon>Cordycipitaceae</taxon>
        <taxon>Zarea</taxon>
    </lineage>
</organism>
<accession>A0ACC1MVI5</accession>
<reference evidence="1" key="1">
    <citation type="submission" date="2022-08" db="EMBL/GenBank/DDBJ databases">
        <title>Genome Sequence of Lecanicillium fungicola.</title>
        <authorList>
            <person name="Buettner E."/>
        </authorList>
    </citation>
    <scope>NUCLEOTIDE SEQUENCE</scope>
    <source>
        <strain evidence="1">Babe33</strain>
    </source>
</reference>
<protein>
    <submittedName>
        <fullName evidence="1">Uncharacterized protein</fullName>
    </submittedName>
</protein>
<evidence type="ECO:0000313" key="2">
    <source>
        <dbReference type="Proteomes" id="UP001143910"/>
    </source>
</evidence>
<name>A0ACC1MVI5_9HYPO</name>
<comment type="caution">
    <text evidence="1">The sequence shown here is derived from an EMBL/GenBank/DDBJ whole genome shotgun (WGS) entry which is preliminary data.</text>
</comment>
<evidence type="ECO:0000313" key="1">
    <source>
        <dbReference type="EMBL" id="KAJ2971032.1"/>
    </source>
</evidence>
<gene>
    <name evidence="1" type="ORF">NQ176_g7890</name>
</gene>
<dbReference type="EMBL" id="JANJQO010001421">
    <property type="protein sequence ID" value="KAJ2971032.1"/>
    <property type="molecule type" value="Genomic_DNA"/>
</dbReference>
<keyword evidence="2" id="KW-1185">Reference proteome</keyword>